<dbReference type="RefSeq" id="WP_201919446.1">
    <property type="nucleotide sequence ID" value="NZ_BAABAX010000005.1"/>
</dbReference>
<organism evidence="1 2">
    <name type="scientific">Aquimarina mytili</name>
    <dbReference type="NCBI Taxonomy" id="874423"/>
    <lineage>
        <taxon>Bacteria</taxon>
        <taxon>Pseudomonadati</taxon>
        <taxon>Bacteroidota</taxon>
        <taxon>Flavobacteriia</taxon>
        <taxon>Flavobacteriales</taxon>
        <taxon>Flavobacteriaceae</taxon>
        <taxon>Aquimarina</taxon>
    </lineage>
</organism>
<evidence type="ECO:0008006" key="3">
    <source>
        <dbReference type="Google" id="ProtNLM"/>
    </source>
</evidence>
<proteinExistence type="predicted"/>
<dbReference type="AlphaFoldDB" id="A0A937DBL8"/>
<reference evidence="1" key="1">
    <citation type="submission" date="2021-01" db="EMBL/GenBank/DDBJ databases">
        <authorList>
            <person name="Zhong Y.L."/>
        </authorList>
    </citation>
    <scope>NUCLEOTIDE SEQUENCE</scope>
    <source>
        <strain evidence="1">KCTC 23302</strain>
    </source>
</reference>
<accession>A0A937DBL8</accession>
<dbReference type="Proteomes" id="UP000651057">
    <property type="component" value="Unassembled WGS sequence"/>
</dbReference>
<name>A0A937DBL8_9FLAO</name>
<comment type="caution">
    <text evidence="1">The sequence shown here is derived from an EMBL/GenBank/DDBJ whole genome shotgun (WGS) entry which is preliminary data.</text>
</comment>
<dbReference type="Gene3D" id="2.120.10.30">
    <property type="entry name" value="TolB, C-terminal domain"/>
    <property type="match status" value="2"/>
</dbReference>
<keyword evidence="2" id="KW-1185">Reference proteome</keyword>
<sequence length="309" mass="33154">MKTHFKITALRSLFFILLFTLPICLSSCYGDGIDPDSEVETLISNFAANGAVSVDRKGFIYVSEYGRFVNTGGNGTRVFKVSPKGEILDTITGLSGPMGTAKDSKGNLYINNDNNTVRGEVLRISQTGEREVIASIEGWPSSIAIDHDDNLYISNYTAPTVHKITPDGDVFTLATDPRLAGGVGIDLDSKGNVIVANFITADIYSIDSDGVISLIANIPDIVIQNFGIGYITVINDVIYATGIAVNYIFKVTLDGTIDIIAGNGEATQIDGPLLEASFSNPNGISSNKYKRTLYISEYTGVGGLRKIKL</sequence>
<evidence type="ECO:0000313" key="1">
    <source>
        <dbReference type="EMBL" id="MBL0683966.1"/>
    </source>
</evidence>
<gene>
    <name evidence="1" type="ORF">JJQ60_10590</name>
</gene>
<dbReference type="SUPFAM" id="SSF63829">
    <property type="entry name" value="Calcium-dependent phosphotriesterase"/>
    <property type="match status" value="1"/>
</dbReference>
<dbReference type="EMBL" id="JAERQJ010000003">
    <property type="protein sequence ID" value="MBL0683966.1"/>
    <property type="molecule type" value="Genomic_DNA"/>
</dbReference>
<evidence type="ECO:0000313" key="2">
    <source>
        <dbReference type="Proteomes" id="UP000651057"/>
    </source>
</evidence>
<dbReference type="InterPro" id="IPR011042">
    <property type="entry name" value="6-blade_b-propeller_TolB-like"/>
</dbReference>
<protein>
    <recommendedName>
        <fullName evidence="3">SMP-30/Gluconolactonase/LRE-like region domain-containing protein</fullName>
    </recommendedName>
</protein>